<keyword evidence="2" id="KW-1185">Reference proteome</keyword>
<gene>
    <name evidence="1" type="ORF">BDN72DRAFT_905578</name>
</gene>
<sequence length="349" mass="36565">MPSAKATTPASTGHRTTNAKSKTTTKSKATAAVVASPTVVDSDVDMEVSFPVPVKAGETPAGGNTTKRAAPSAPAPSRMKRQRTETGLSGDKEHSSPTPGSHTAKTIKDNQLPVATPPRRGRGRPRKNPLPATQLPAPTVRRGPGRPRKNPVVVPPPKSQDSEDQKDSDSEEESSPAPRRQLFTVAIRSGPKPGTRQVATPEPSDHGSNSSESEDNEEEEGVEMEDGEEEDVEVGSEEEDVEPITPPRRQGKRKAVAFSSALGSPIETNSTTFDPTIQWSEPIRPASPPSPPSPPPVGHIAKGLLPSLPVAEPSASKKASSPGSSSSTAVSSPRTTKYSYSQISGLALA</sequence>
<dbReference type="EMBL" id="ML208905">
    <property type="protein sequence ID" value="TFK59734.1"/>
    <property type="molecule type" value="Genomic_DNA"/>
</dbReference>
<reference evidence="1 2" key="1">
    <citation type="journal article" date="2019" name="Nat. Ecol. Evol.">
        <title>Megaphylogeny resolves global patterns of mushroom evolution.</title>
        <authorList>
            <person name="Varga T."/>
            <person name="Krizsan K."/>
            <person name="Foldi C."/>
            <person name="Dima B."/>
            <person name="Sanchez-Garcia M."/>
            <person name="Sanchez-Ramirez S."/>
            <person name="Szollosi G.J."/>
            <person name="Szarkandi J.G."/>
            <person name="Papp V."/>
            <person name="Albert L."/>
            <person name="Andreopoulos W."/>
            <person name="Angelini C."/>
            <person name="Antonin V."/>
            <person name="Barry K.W."/>
            <person name="Bougher N.L."/>
            <person name="Buchanan P."/>
            <person name="Buyck B."/>
            <person name="Bense V."/>
            <person name="Catcheside P."/>
            <person name="Chovatia M."/>
            <person name="Cooper J."/>
            <person name="Damon W."/>
            <person name="Desjardin D."/>
            <person name="Finy P."/>
            <person name="Geml J."/>
            <person name="Haridas S."/>
            <person name="Hughes K."/>
            <person name="Justo A."/>
            <person name="Karasinski D."/>
            <person name="Kautmanova I."/>
            <person name="Kiss B."/>
            <person name="Kocsube S."/>
            <person name="Kotiranta H."/>
            <person name="LaButti K.M."/>
            <person name="Lechner B.E."/>
            <person name="Liimatainen K."/>
            <person name="Lipzen A."/>
            <person name="Lukacs Z."/>
            <person name="Mihaltcheva S."/>
            <person name="Morgado L.N."/>
            <person name="Niskanen T."/>
            <person name="Noordeloos M.E."/>
            <person name="Ohm R.A."/>
            <person name="Ortiz-Santana B."/>
            <person name="Ovrebo C."/>
            <person name="Racz N."/>
            <person name="Riley R."/>
            <person name="Savchenko A."/>
            <person name="Shiryaev A."/>
            <person name="Soop K."/>
            <person name="Spirin V."/>
            <person name="Szebenyi C."/>
            <person name="Tomsovsky M."/>
            <person name="Tulloss R.E."/>
            <person name="Uehling J."/>
            <person name="Grigoriev I.V."/>
            <person name="Vagvolgyi C."/>
            <person name="Papp T."/>
            <person name="Martin F.M."/>
            <person name="Miettinen O."/>
            <person name="Hibbett D.S."/>
            <person name="Nagy L.G."/>
        </authorList>
    </citation>
    <scope>NUCLEOTIDE SEQUENCE [LARGE SCALE GENOMIC DNA]</scope>
    <source>
        <strain evidence="1 2">NL-1719</strain>
    </source>
</reference>
<name>A0ACD3A367_9AGAR</name>
<evidence type="ECO:0000313" key="1">
    <source>
        <dbReference type="EMBL" id="TFK59734.1"/>
    </source>
</evidence>
<organism evidence="1 2">
    <name type="scientific">Pluteus cervinus</name>
    <dbReference type="NCBI Taxonomy" id="181527"/>
    <lineage>
        <taxon>Eukaryota</taxon>
        <taxon>Fungi</taxon>
        <taxon>Dikarya</taxon>
        <taxon>Basidiomycota</taxon>
        <taxon>Agaricomycotina</taxon>
        <taxon>Agaricomycetes</taxon>
        <taxon>Agaricomycetidae</taxon>
        <taxon>Agaricales</taxon>
        <taxon>Pluteineae</taxon>
        <taxon>Pluteaceae</taxon>
        <taxon>Pluteus</taxon>
    </lineage>
</organism>
<proteinExistence type="predicted"/>
<dbReference type="Proteomes" id="UP000308600">
    <property type="component" value="Unassembled WGS sequence"/>
</dbReference>
<accession>A0ACD3A367</accession>
<protein>
    <submittedName>
        <fullName evidence="1">Uncharacterized protein</fullName>
    </submittedName>
</protein>
<evidence type="ECO:0000313" key="2">
    <source>
        <dbReference type="Proteomes" id="UP000308600"/>
    </source>
</evidence>